<dbReference type="PANTHER" id="PTHR31697">
    <property type="entry name" value="INTEGRATOR COMPLEX SUBUNIT 5"/>
    <property type="match status" value="1"/>
</dbReference>
<dbReference type="InterPro" id="IPR029445">
    <property type="entry name" value="INTS5_N"/>
</dbReference>
<dbReference type="GO" id="GO:0032039">
    <property type="term" value="C:integrator complex"/>
    <property type="evidence" value="ECO:0007669"/>
    <property type="project" value="InterPro"/>
</dbReference>
<dbReference type="GO" id="GO:0034472">
    <property type="term" value="P:snRNA 3'-end processing"/>
    <property type="evidence" value="ECO:0007669"/>
    <property type="project" value="TreeGrafter"/>
</dbReference>
<dbReference type="InterPro" id="IPR040316">
    <property type="entry name" value="INTS5"/>
</dbReference>
<dbReference type="EMBL" id="BTRK01000006">
    <property type="protein sequence ID" value="GMR59282.1"/>
    <property type="molecule type" value="Genomic_DNA"/>
</dbReference>
<name>A0AAN5DB19_9BILA</name>
<gene>
    <name evidence="3" type="ORF">PMAYCL1PPCAC_29477</name>
</gene>
<dbReference type="PANTHER" id="PTHR31697:SF2">
    <property type="entry name" value="INTEGRATOR COMPLEX SUBUNIT 5"/>
    <property type="match status" value="1"/>
</dbReference>
<reference evidence="4" key="1">
    <citation type="submission" date="2022-10" db="EMBL/GenBank/DDBJ databases">
        <title>Genome assembly of Pristionchus species.</title>
        <authorList>
            <person name="Yoshida K."/>
            <person name="Sommer R.J."/>
        </authorList>
    </citation>
    <scope>NUCLEOTIDE SEQUENCE [LARGE SCALE GENOMIC DNA]</scope>
    <source>
        <strain evidence="4">RS5460</strain>
    </source>
</reference>
<dbReference type="InterPro" id="IPR029444">
    <property type="entry name" value="INTS5_C"/>
</dbReference>
<organism evidence="3 4">
    <name type="scientific">Pristionchus mayeri</name>
    <dbReference type="NCBI Taxonomy" id="1317129"/>
    <lineage>
        <taxon>Eukaryota</taxon>
        <taxon>Metazoa</taxon>
        <taxon>Ecdysozoa</taxon>
        <taxon>Nematoda</taxon>
        <taxon>Chromadorea</taxon>
        <taxon>Rhabditida</taxon>
        <taxon>Rhabditina</taxon>
        <taxon>Diplogasteromorpha</taxon>
        <taxon>Diplogasteroidea</taxon>
        <taxon>Neodiplogasteridae</taxon>
        <taxon>Pristionchus</taxon>
    </lineage>
</organism>
<evidence type="ECO:0000313" key="4">
    <source>
        <dbReference type="Proteomes" id="UP001328107"/>
    </source>
</evidence>
<dbReference type="Proteomes" id="UP001328107">
    <property type="component" value="Unassembled WGS sequence"/>
</dbReference>
<feature type="domain" description="Integrator complex subunit 5 N-terminal" evidence="1">
    <location>
        <begin position="64"/>
        <end position="248"/>
    </location>
</feature>
<accession>A0AAN5DB19</accession>
<evidence type="ECO:0000259" key="1">
    <source>
        <dbReference type="Pfam" id="PF14837"/>
    </source>
</evidence>
<dbReference type="AlphaFoldDB" id="A0AAN5DB19"/>
<evidence type="ECO:0000313" key="3">
    <source>
        <dbReference type="EMBL" id="GMR59282.1"/>
    </source>
</evidence>
<evidence type="ECO:0000259" key="2">
    <source>
        <dbReference type="Pfam" id="PF14838"/>
    </source>
</evidence>
<protein>
    <submittedName>
        <fullName evidence="3">Uncharacterized protein</fullName>
    </submittedName>
</protein>
<dbReference type="Pfam" id="PF14838">
    <property type="entry name" value="INTS5_C"/>
    <property type="match status" value="1"/>
</dbReference>
<dbReference type="Pfam" id="PF14837">
    <property type="entry name" value="INTS5_N"/>
    <property type="match status" value="1"/>
</dbReference>
<proteinExistence type="predicted"/>
<sequence>MLAIGNSISGEAAIVEDLRGTVSSENYKNVAALYDNFMNLAKLCTDISMVYRNRPIWCQYPSDSLIRDPRDIYKRIPTSRAAVHNYIGLLVHESAHQHFVQRESGGGTTNYKSVEDASISLIDMVENHLLAKWNQLSTLEVLGWACNLACELHINNHRRPCAVQMQAHVKAEQFLVLLKQSKSVSRLLQLINGIIELLLKKSPDECLNLLFDVSRYGADFNWMWLHISDKFPEMIVSRLFEIGQQSFREYVKIHEDNARTPMGVSIFKQVCEDWQTKIQSFSYLFTFLTFKKHSQLKDAFSSLIEKGFSTDAPLFGHTSSCAGSLSLLFVFRVVIDSPPLINYVVTHNVKYMSPSYFILLAHHAFSLPRGCLSSNFVADMDQLSGHLDLESTGMMMENILRTAFDPYTFSGFDTTSDSSVPVMRDGALRVLSRCVDNLVRFVHKNQCVDGCKAFAIFSSGSKLQELVDWSLVHPHGRPPLLQYLHAISIAFGVQKGAEIVARFILRAKDEHELGVMLSFLTSIHPFFPNIMASVYEGFSVFRQHFYEEEKKKDINYRDSFSWINAIRILLIWETRAADKEICKSIGFYPGKKLGEVLTDILSRCIERMRNDVETGEKGDLAARLTDVTHFLDATGYSQQQAKELLASGVIVHCPVLSMSSLHKCAHQLATVLRFSLLLFVEGVSEKEANGVNEGLRTVINKFIHEELTPVQSTAFYKVFVSSFIHGLLQESRSLFNDPIDNTVYKLSPMDVVSPPSSSSNSSSLIEGIRSLTLKQSVASLAHSGQILPPKGKKRIVPMSDWEGLRLAVSMDILHSMIVSNQGCTSKEEALIAAKKIAWATLDAACIDGLGEDYAFGEWELEREAIARYVEISGRVDSSPLLQHLLVLLSECPPALWFTLPVLKASLATLISSFEKAVDRSKRPSDILLERADRWVTLARRGEVLPERLGYVMDMLPYVSCNEGFHLLLSTWKYFQRARLTYDVVNEMHGAAMRGDPQEAMPALEEFLESFICVAHANIAELGWVVPLIYPRLVDDALRHN</sequence>
<comment type="caution">
    <text evidence="3">The sequence shown here is derived from an EMBL/GenBank/DDBJ whole genome shotgun (WGS) entry which is preliminary data.</text>
</comment>
<feature type="domain" description="Integrator complex subunit 5 C-terminal" evidence="2">
    <location>
        <begin position="277"/>
        <end position="1021"/>
    </location>
</feature>
<keyword evidence="4" id="KW-1185">Reference proteome</keyword>